<dbReference type="PROSITE" id="PS50801">
    <property type="entry name" value="STAS"/>
    <property type="match status" value="1"/>
</dbReference>
<evidence type="ECO:0000313" key="5">
    <source>
        <dbReference type="Proteomes" id="UP001056035"/>
    </source>
</evidence>
<name>A0ABY5DZ66_9ACTN</name>
<dbReference type="SUPFAM" id="SSF52091">
    <property type="entry name" value="SpoIIaa-like"/>
    <property type="match status" value="1"/>
</dbReference>
<feature type="domain" description="STAS" evidence="3">
    <location>
        <begin position="6"/>
        <end position="113"/>
    </location>
</feature>
<dbReference type="InterPro" id="IPR002645">
    <property type="entry name" value="STAS_dom"/>
</dbReference>
<dbReference type="Pfam" id="PF01740">
    <property type="entry name" value="STAS"/>
    <property type="match status" value="1"/>
</dbReference>
<organism evidence="4 5">
    <name type="scientific">Paraconexibacter antarcticus</name>
    <dbReference type="NCBI Taxonomy" id="2949664"/>
    <lineage>
        <taxon>Bacteria</taxon>
        <taxon>Bacillati</taxon>
        <taxon>Actinomycetota</taxon>
        <taxon>Thermoleophilia</taxon>
        <taxon>Solirubrobacterales</taxon>
        <taxon>Paraconexibacteraceae</taxon>
        <taxon>Paraconexibacter</taxon>
    </lineage>
</organism>
<reference evidence="4 5" key="1">
    <citation type="submission" date="2022-06" db="EMBL/GenBank/DDBJ databases">
        <title>Paraconexibacter antarcticus.</title>
        <authorList>
            <person name="Kim C.S."/>
        </authorList>
    </citation>
    <scope>NUCLEOTIDE SEQUENCE [LARGE SCALE GENOMIC DNA]</scope>
    <source>
        <strain evidence="4 5">02-257</strain>
    </source>
</reference>
<dbReference type="CDD" id="cd07043">
    <property type="entry name" value="STAS_anti-anti-sigma_factors"/>
    <property type="match status" value="1"/>
</dbReference>
<sequence>MTFGQLKIDRDTTPESTTLRVSGEVDLATVDTLVEAVEGAVPTGGTLVLDLTGVEFMDSAGVAAVNRCRRMITAAEAKMVVRCRAGGPVAQLVSWTGLDTIIDVEIVDGPATV</sequence>
<evidence type="ECO:0000259" key="3">
    <source>
        <dbReference type="PROSITE" id="PS50801"/>
    </source>
</evidence>
<evidence type="ECO:0000313" key="4">
    <source>
        <dbReference type="EMBL" id="UTI65922.1"/>
    </source>
</evidence>
<dbReference type="Proteomes" id="UP001056035">
    <property type="component" value="Chromosome"/>
</dbReference>
<evidence type="ECO:0000256" key="2">
    <source>
        <dbReference type="RuleBase" id="RU003749"/>
    </source>
</evidence>
<protein>
    <recommendedName>
        <fullName evidence="2">Anti-sigma factor antagonist</fullName>
    </recommendedName>
</protein>
<dbReference type="EMBL" id="CP098502">
    <property type="protein sequence ID" value="UTI65922.1"/>
    <property type="molecule type" value="Genomic_DNA"/>
</dbReference>
<dbReference type="NCBIfam" id="TIGR00377">
    <property type="entry name" value="ant_ant_sig"/>
    <property type="match status" value="1"/>
</dbReference>
<comment type="similarity">
    <text evidence="1 2">Belongs to the anti-sigma-factor antagonist family.</text>
</comment>
<dbReference type="Gene3D" id="3.30.750.24">
    <property type="entry name" value="STAS domain"/>
    <property type="match status" value="1"/>
</dbReference>
<evidence type="ECO:0000256" key="1">
    <source>
        <dbReference type="ARBA" id="ARBA00009013"/>
    </source>
</evidence>
<gene>
    <name evidence="4" type="ORF">NBH00_06840</name>
</gene>
<dbReference type="InterPro" id="IPR003658">
    <property type="entry name" value="Anti-sigma_ant"/>
</dbReference>
<dbReference type="RefSeq" id="WP_254572600.1">
    <property type="nucleotide sequence ID" value="NZ_CP098502.1"/>
</dbReference>
<keyword evidence="5" id="KW-1185">Reference proteome</keyword>
<accession>A0ABY5DZ66</accession>
<proteinExistence type="inferred from homology"/>
<dbReference type="InterPro" id="IPR036513">
    <property type="entry name" value="STAS_dom_sf"/>
</dbReference>